<evidence type="ECO:0008006" key="3">
    <source>
        <dbReference type="Google" id="ProtNLM"/>
    </source>
</evidence>
<dbReference type="PANTHER" id="PTHR30619:SF1">
    <property type="entry name" value="RECOMBINATION PROTEIN 2"/>
    <property type="match status" value="1"/>
</dbReference>
<dbReference type="EMBL" id="CP146069">
    <property type="protein sequence ID" value="WWR47694.1"/>
    <property type="molecule type" value="Genomic_DNA"/>
</dbReference>
<dbReference type="SUPFAM" id="SSF56281">
    <property type="entry name" value="Metallo-hydrolase/oxidoreductase"/>
    <property type="match status" value="1"/>
</dbReference>
<proteinExistence type="predicted"/>
<name>A0ABZ2HI08_9RHOB</name>
<dbReference type="InterPro" id="IPR052159">
    <property type="entry name" value="Competence_DNA_uptake"/>
</dbReference>
<evidence type="ECO:0000313" key="1">
    <source>
        <dbReference type="EMBL" id="WWR47694.1"/>
    </source>
</evidence>
<dbReference type="InterPro" id="IPR036866">
    <property type="entry name" value="RibonucZ/Hydroxyglut_hydro"/>
</dbReference>
<reference evidence="1 2" key="1">
    <citation type="submission" date="2023-10" db="EMBL/GenBank/DDBJ databases">
        <title>Roseovarius strain S88 nov., isolated from a marine algae.</title>
        <authorList>
            <person name="Lee M.W."/>
            <person name="Lee J.K."/>
            <person name="Kim J.M."/>
            <person name="Choi D.G."/>
            <person name="Baek J.H."/>
            <person name="Bayburt H."/>
            <person name="Jung J.J."/>
            <person name="Han D.M."/>
            <person name="Jeon C.O."/>
        </authorList>
    </citation>
    <scope>NUCLEOTIDE SEQUENCE [LARGE SCALE GENOMIC DNA]</scope>
    <source>
        <strain evidence="1 2">S88</strain>
    </source>
</reference>
<dbReference type="Gene3D" id="3.60.15.10">
    <property type="entry name" value="Ribonuclease Z/Hydroxyacylglutathione hydrolase-like"/>
    <property type="match status" value="1"/>
</dbReference>
<keyword evidence="2" id="KW-1185">Reference proteome</keyword>
<organism evidence="1 2">
    <name type="scientific">Roseovarius phycicola</name>
    <dbReference type="NCBI Taxonomy" id="3080976"/>
    <lineage>
        <taxon>Bacteria</taxon>
        <taxon>Pseudomonadati</taxon>
        <taxon>Pseudomonadota</taxon>
        <taxon>Alphaproteobacteria</taxon>
        <taxon>Rhodobacterales</taxon>
        <taxon>Roseobacteraceae</taxon>
        <taxon>Roseovarius</taxon>
    </lineage>
</organism>
<protein>
    <recommendedName>
        <fullName evidence="3">Metallo-beta-lactamase domain-containing protein</fullName>
    </recommendedName>
</protein>
<accession>A0ABZ2HI08</accession>
<evidence type="ECO:0000313" key="2">
    <source>
        <dbReference type="Proteomes" id="UP001364156"/>
    </source>
</evidence>
<dbReference type="Proteomes" id="UP001364156">
    <property type="component" value="Chromosome"/>
</dbReference>
<sequence>MAEAPESDELEISLFGPAFGEALVIHYGEGKWICIDSCIDESSGRPATLVYLEGIGVSLETQVSHLVLTHTDGDHVRGISTLFAACEQAQLILPAALDDRHAAAYLASNCEPENPRLSVGTKEIVAMLRMHGERKKAKPIHFAIQDRAIFDEDDIKLTALAPDDVSIRKYLDSITSHIPDVGTIERPPPSLKPNHSSTVLLLETHNGSYLFGADLEETPSAGWTRVLQNSISFRAANNFRVYKVAHHGSKGSHCELLWKTLNNPTSILAPFVHGRHSIPNRDEAKLIIDQSARSFSTSSIRTKKKKRASSVDRKLRLHGIRRSSAFPSGGQIRYRLSATGVDQVDLFGAAVPLSRIS</sequence>
<dbReference type="RefSeq" id="WP_338550527.1">
    <property type="nucleotide sequence ID" value="NZ_CP146069.1"/>
</dbReference>
<gene>
    <name evidence="1" type="ORF">RZ517_05855</name>
</gene>
<dbReference type="PANTHER" id="PTHR30619">
    <property type="entry name" value="DNA INTERNALIZATION/COMPETENCE PROTEIN COMEC/REC2"/>
    <property type="match status" value="1"/>
</dbReference>